<evidence type="ECO:0000256" key="3">
    <source>
        <dbReference type="ARBA" id="ARBA00022827"/>
    </source>
</evidence>
<dbReference type="InterPro" id="IPR036188">
    <property type="entry name" value="FAD/NAD-bd_sf"/>
</dbReference>
<dbReference type="Proteomes" id="UP000007753">
    <property type="component" value="Chromosome 1"/>
</dbReference>
<dbReference type="InterPro" id="IPR027477">
    <property type="entry name" value="Succ_DH/fumarate_Rdtase_cat_sf"/>
</dbReference>
<dbReference type="eggNOG" id="COG1053">
    <property type="taxonomic scope" value="Bacteria"/>
</dbReference>
<evidence type="ECO:0000313" key="6">
    <source>
        <dbReference type="EMBL" id="BAI96688.1"/>
    </source>
</evidence>
<name>D4Z256_SPHIU</name>
<keyword evidence="3" id="KW-0274">FAD</keyword>
<dbReference type="HOGENOM" id="CLU_011398_4_2_5"/>
<accession>D4Z256</accession>
<dbReference type="GO" id="GO:0016491">
    <property type="term" value="F:oxidoreductase activity"/>
    <property type="evidence" value="ECO:0007669"/>
    <property type="project" value="UniProtKB-KW"/>
</dbReference>
<dbReference type="InterPro" id="IPR050315">
    <property type="entry name" value="FAD-oxidoreductase_2"/>
</dbReference>
<dbReference type="SUPFAM" id="SSF56425">
    <property type="entry name" value="Succinate dehydrogenase/fumarate reductase flavoprotein, catalytic domain"/>
    <property type="match status" value="1"/>
</dbReference>
<gene>
    <name evidence="6" type="ordered locus">SJA_C1-18540</name>
</gene>
<evidence type="ECO:0000256" key="4">
    <source>
        <dbReference type="ARBA" id="ARBA00023002"/>
    </source>
</evidence>
<reference evidence="6 7" key="1">
    <citation type="journal article" date="2010" name="J. Bacteriol.">
        <title>Complete genome sequence of the representative gamma-hexachlorocyclohexane-degrading bacterium Sphingobium japonicum UT26.</title>
        <authorList>
            <person name="Nagata Y."/>
            <person name="Ohtsubo Y."/>
            <person name="Endo R."/>
            <person name="Ichikawa N."/>
            <person name="Ankai A."/>
            <person name="Oguchi A."/>
            <person name="Fukui S."/>
            <person name="Fujita N."/>
            <person name="Tsuda M."/>
        </authorList>
    </citation>
    <scope>NUCLEOTIDE SEQUENCE [LARGE SCALE GENOMIC DNA]</scope>
    <source>
        <strain evidence="7">DSM 16413 / CCM 7287 / MTCC 6362 / UT26 / NBRC 101211 / UT26S</strain>
    </source>
</reference>
<evidence type="ECO:0000256" key="2">
    <source>
        <dbReference type="ARBA" id="ARBA00022630"/>
    </source>
</evidence>
<dbReference type="Pfam" id="PF00890">
    <property type="entry name" value="FAD_binding_2"/>
    <property type="match status" value="1"/>
</dbReference>
<dbReference type="GO" id="GO:0008202">
    <property type="term" value="P:steroid metabolic process"/>
    <property type="evidence" value="ECO:0007669"/>
    <property type="project" value="UniProtKB-ARBA"/>
</dbReference>
<dbReference type="EMBL" id="AP010803">
    <property type="protein sequence ID" value="BAI96688.1"/>
    <property type="molecule type" value="Genomic_DNA"/>
</dbReference>
<dbReference type="PANTHER" id="PTHR43400:SF10">
    <property type="entry name" value="3-OXOSTEROID 1-DEHYDROGENASE"/>
    <property type="match status" value="1"/>
</dbReference>
<dbReference type="KEGG" id="sjp:SJA_C1-18540"/>
<dbReference type="Gene3D" id="3.50.50.60">
    <property type="entry name" value="FAD/NAD(P)-binding domain"/>
    <property type="match status" value="2"/>
</dbReference>
<dbReference type="AlphaFoldDB" id="D4Z256"/>
<organism evidence="6 7">
    <name type="scientific">Sphingobium indicum (strain DSM 16413 / CCM 7287 / MTCC 6362 / UT26 / NBRC 101211 / UT26S)</name>
    <name type="common">Sphingobium japonicum</name>
    <dbReference type="NCBI Taxonomy" id="452662"/>
    <lineage>
        <taxon>Bacteria</taxon>
        <taxon>Pseudomonadati</taxon>
        <taxon>Pseudomonadota</taxon>
        <taxon>Alphaproteobacteria</taxon>
        <taxon>Sphingomonadales</taxon>
        <taxon>Sphingomonadaceae</taxon>
        <taxon>Sphingobium</taxon>
    </lineage>
</organism>
<proteinExistence type="predicted"/>
<evidence type="ECO:0000313" key="7">
    <source>
        <dbReference type="Proteomes" id="UP000007753"/>
    </source>
</evidence>
<keyword evidence="4" id="KW-0560">Oxidoreductase</keyword>
<feature type="domain" description="FAD-dependent oxidoreductase 2 FAD-binding" evidence="5">
    <location>
        <begin position="2"/>
        <end position="516"/>
    </location>
</feature>
<protein>
    <submittedName>
        <fullName evidence="6">Putative flavoprotein</fullName>
    </submittedName>
</protein>
<comment type="cofactor">
    <cofactor evidence="1">
        <name>FAD</name>
        <dbReference type="ChEBI" id="CHEBI:57692"/>
    </cofactor>
</comment>
<sequence>MVGSGAAASVAALAAAKDGAKVLMLEKAPVYGGTSAKSGGAFWVPNNFRLKERGIEDPKASLLAYCAAYSYPHLFDSNSPTLGLGEDVYKLLEAFYDNASPMTDMLREIKAAEIGRFHVLPDGQGTDLPDYGVLDGNNKVPRGRCLGPIKPDGSPGFGAELMRQIKARIDAYGIPLLTSHQVVRLVTDGDGAVLGVEALNDGKEVSFGARKGVIFATGGFTYNREMLNLHQTGPVYGGCGVPTNTGDFVSIAGAVGAKLGNMGSAWRAEIVLEEALEYVSVPSDVWIPPGDSMFIVNRYGNRVFNEKRNYHDRARVHQHYDPNRAEFPNQLTFFIYDQRNADLFAGVHPLPNIPDGSSAVIVGENWDALVAGVEARLAELSDRTGNVKLAPTFREGLAKTVSRFNAFAEAGKDEDFLRGDFAYDIETRPVYGMPKQGTKWGDELGKNLVLYPLQPKGPYYCIILAAGTLDTNGGPVVDANAQVLRYDGSPISGLYGAGNCIASPAHDAYWAAGATLGAGMTFGYIAARSAVASPTRTL</sequence>
<dbReference type="PANTHER" id="PTHR43400">
    <property type="entry name" value="FUMARATE REDUCTASE"/>
    <property type="match status" value="1"/>
</dbReference>
<keyword evidence="7" id="KW-1185">Reference proteome</keyword>
<dbReference type="STRING" id="452662.SJA_C1-18540"/>
<evidence type="ECO:0000256" key="1">
    <source>
        <dbReference type="ARBA" id="ARBA00001974"/>
    </source>
</evidence>
<dbReference type="SUPFAM" id="SSF51905">
    <property type="entry name" value="FAD/NAD(P)-binding domain"/>
    <property type="match status" value="1"/>
</dbReference>
<evidence type="ECO:0000259" key="5">
    <source>
        <dbReference type="Pfam" id="PF00890"/>
    </source>
</evidence>
<keyword evidence="2" id="KW-0285">Flavoprotein</keyword>
<dbReference type="InterPro" id="IPR003953">
    <property type="entry name" value="FAD-dep_OxRdtase_2_FAD-bd"/>
</dbReference>
<dbReference type="Gene3D" id="3.90.700.10">
    <property type="entry name" value="Succinate dehydrogenase/fumarate reductase flavoprotein, catalytic domain"/>
    <property type="match status" value="1"/>
</dbReference>